<accession>A0ABP4EY12</accession>
<gene>
    <name evidence="1" type="ORF">GCM10009606_17920</name>
</gene>
<name>A0ABP4EY12_9ACTN</name>
<protein>
    <submittedName>
        <fullName evidence="1">Uncharacterized protein</fullName>
    </submittedName>
</protein>
<proteinExistence type="predicted"/>
<comment type="caution">
    <text evidence="1">The sequence shown here is derived from an EMBL/GenBank/DDBJ whole genome shotgun (WGS) entry which is preliminary data.</text>
</comment>
<evidence type="ECO:0000313" key="1">
    <source>
        <dbReference type="EMBL" id="GAA1138566.1"/>
    </source>
</evidence>
<dbReference type="Proteomes" id="UP001499979">
    <property type="component" value="Unassembled WGS sequence"/>
</dbReference>
<evidence type="ECO:0000313" key="2">
    <source>
        <dbReference type="Proteomes" id="UP001499979"/>
    </source>
</evidence>
<sequence length="85" mass="9465">MAEREVAAYVIGKRYDCDECGAEMVRDGVDPTVLTTWPPKYPHRCANGHVANLTRSYPGHNVLITNEDVPRAIRRRQPPVSGSDS</sequence>
<dbReference type="EMBL" id="BAAAJE010000006">
    <property type="protein sequence ID" value="GAA1138566.1"/>
    <property type="molecule type" value="Genomic_DNA"/>
</dbReference>
<dbReference type="RefSeq" id="WP_343907156.1">
    <property type="nucleotide sequence ID" value="NZ_BAAAJE010000006.1"/>
</dbReference>
<reference evidence="2" key="1">
    <citation type="journal article" date="2019" name="Int. J. Syst. Evol. Microbiol.">
        <title>The Global Catalogue of Microorganisms (GCM) 10K type strain sequencing project: providing services to taxonomists for standard genome sequencing and annotation.</title>
        <authorList>
            <consortium name="The Broad Institute Genomics Platform"/>
            <consortium name="The Broad Institute Genome Sequencing Center for Infectious Disease"/>
            <person name="Wu L."/>
            <person name="Ma J."/>
        </authorList>
    </citation>
    <scope>NUCLEOTIDE SEQUENCE [LARGE SCALE GENOMIC DNA]</scope>
    <source>
        <strain evidence="2">JCM 11813</strain>
    </source>
</reference>
<keyword evidence="2" id="KW-1185">Reference proteome</keyword>
<organism evidence="1 2">
    <name type="scientific">Nocardioides aquiterrae</name>
    <dbReference type="NCBI Taxonomy" id="203799"/>
    <lineage>
        <taxon>Bacteria</taxon>
        <taxon>Bacillati</taxon>
        <taxon>Actinomycetota</taxon>
        <taxon>Actinomycetes</taxon>
        <taxon>Propionibacteriales</taxon>
        <taxon>Nocardioidaceae</taxon>
        <taxon>Nocardioides</taxon>
    </lineage>
</organism>